<feature type="binding site" evidence="10">
    <location>
        <position position="270"/>
    </location>
    <ligand>
        <name>Mn(2+)</name>
        <dbReference type="ChEBI" id="CHEBI:29035"/>
        <label>1</label>
    </ligand>
</feature>
<dbReference type="GO" id="GO:0008758">
    <property type="term" value="F:UDP-2,3-diacylglucosamine hydrolase activity"/>
    <property type="evidence" value="ECO:0007669"/>
    <property type="project" value="UniProtKB-UniRule"/>
</dbReference>
<feature type="binding site" evidence="10">
    <location>
        <position position="51"/>
    </location>
    <ligand>
        <name>Mn(2+)</name>
        <dbReference type="ChEBI" id="CHEBI:29035"/>
        <label>1</label>
    </ligand>
</feature>
<keyword evidence="3 10" id="KW-0997">Cell inner membrane</keyword>
<evidence type="ECO:0000256" key="10">
    <source>
        <dbReference type="HAMAP-Rule" id="MF_00575"/>
    </source>
</evidence>
<feature type="domain" description="Calcineurin-like phosphoesterase" evidence="12">
    <location>
        <begin position="13"/>
        <end position="272"/>
    </location>
</feature>
<evidence type="ECO:0000313" key="14">
    <source>
        <dbReference type="Proteomes" id="UP000541421"/>
    </source>
</evidence>
<evidence type="ECO:0000256" key="3">
    <source>
        <dbReference type="ARBA" id="ARBA00022519"/>
    </source>
</evidence>
<feature type="binding site" evidence="10">
    <location>
        <position position="51"/>
    </location>
    <ligand>
        <name>Mn(2+)</name>
        <dbReference type="ChEBI" id="CHEBI:29035"/>
        <label>2</label>
    </ligand>
</feature>
<feature type="binding site" evidence="10">
    <location>
        <position position="135"/>
    </location>
    <ligand>
        <name>substrate</name>
    </ligand>
</feature>
<keyword evidence="4 10" id="KW-0441">Lipid A biosynthesis</keyword>
<reference evidence="13 14" key="1">
    <citation type="submission" date="2020-05" db="EMBL/GenBank/DDBJ databases">
        <authorList>
            <person name="Niu N."/>
        </authorList>
    </citation>
    <scope>NUCLEOTIDE SEQUENCE [LARGE SCALE GENOMIC DNA]</scope>
    <source>
        <strain evidence="13 14">LMG10982</strain>
    </source>
</reference>
<accession>A0A7Y4L9F3</accession>
<feature type="binding site" evidence="10">
    <location>
        <position position="18"/>
    </location>
    <ligand>
        <name>Mn(2+)</name>
        <dbReference type="ChEBI" id="CHEBI:29035"/>
        <label>1</label>
    </ligand>
</feature>
<dbReference type="EC" id="3.6.1.54" evidence="10"/>
<dbReference type="GO" id="GO:0019897">
    <property type="term" value="C:extrinsic component of plasma membrane"/>
    <property type="evidence" value="ECO:0007669"/>
    <property type="project" value="UniProtKB-UniRule"/>
</dbReference>
<feature type="binding site" evidence="10">
    <location>
        <begin position="92"/>
        <end position="93"/>
    </location>
    <ligand>
        <name>substrate</name>
    </ligand>
</feature>
<dbReference type="HAMAP" id="MF_00575">
    <property type="entry name" value="LpxH"/>
    <property type="match status" value="1"/>
</dbReference>
<evidence type="ECO:0000256" key="8">
    <source>
        <dbReference type="ARBA" id="ARBA00023136"/>
    </source>
</evidence>
<dbReference type="CDD" id="cd07398">
    <property type="entry name" value="MPP_YbbF-LpxH"/>
    <property type="match status" value="1"/>
</dbReference>
<comment type="pathway">
    <text evidence="10">Glycolipid biosynthesis; lipid IV(A) biosynthesis; lipid IV(A) from (3R)-3-hydroxytetradecanoyl-[acyl-carrier-protein] and UDP-N-acetyl-alpha-D-glucosamine: step 4/6.</text>
</comment>
<keyword evidence="14" id="KW-1185">Reference proteome</keyword>
<dbReference type="PANTHER" id="PTHR34990:SF1">
    <property type="entry name" value="UDP-2,3-DIACYLGLUCOSAMINE HYDROLASE"/>
    <property type="match status" value="1"/>
</dbReference>
<feature type="binding site" evidence="10">
    <location>
        <position position="268"/>
    </location>
    <ligand>
        <name>substrate</name>
    </ligand>
</feature>
<evidence type="ECO:0000256" key="11">
    <source>
        <dbReference type="SAM" id="MobiDB-lite"/>
    </source>
</evidence>
<feature type="binding site" evidence="10">
    <location>
        <position position="92"/>
    </location>
    <ligand>
        <name>Mn(2+)</name>
        <dbReference type="ChEBI" id="CHEBI:29035"/>
        <label>2</label>
    </ligand>
</feature>
<dbReference type="NCBIfam" id="NF003743">
    <property type="entry name" value="PRK05340.1"/>
    <property type="match status" value="1"/>
</dbReference>
<dbReference type="RefSeq" id="WP_171588414.1">
    <property type="nucleotide sequence ID" value="NZ_JABGBO010000004.1"/>
</dbReference>
<dbReference type="GO" id="GO:0030145">
    <property type="term" value="F:manganese ion binding"/>
    <property type="evidence" value="ECO:0007669"/>
    <property type="project" value="UniProtKB-UniRule"/>
</dbReference>
<dbReference type="GO" id="GO:0009245">
    <property type="term" value="P:lipid A biosynthetic process"/>
    <property type="evidence" value="ECO:0007669"/>
    <property type="project" value="UniProtKB-UniRule"/>
</dbReference>
<dbReference type="UniPathway" id="UPA00359">
    <property type="reaction ID" value="UER00480"/>
</dbReference>
<dbReference type="InterPro" id="IPR029052">
    <property type="entry name" value="Metallo-depent_PP-like"/>
</dbReference>
<feature type="binding site" evidence="10">
    <location>
        <position position="127"/>
    </location>
    <ligand>
        <name>Mn(2+)</name>
        <dbReference type="ChEBI" id="CHEBI:29035"/>
        <label>2</label>
    </ligand>
</feature>
<comment type="similarity">
    <text evidence="10">Belongs to the LpxH family.</text>
</comment>
<name>A0A7Y4L9F3_9BURK</name>
<dbReference type="InterPro" id="IPR043461">
    <property type="entry name" value="LpxH-like"/>
</dbReference>
<gene>
    <name evidence="10" type="primary">lpxH</name>
    <name evidence="13" type="ORF">HKX40_04750</name>
</gene>
<comment type="cofactor">
    <cofactor evidence="10">
        <name>Mn(2+)</name>
        <dbReference type="ChEBI" id="CHEBI:29035"/>
    </cofactor>
    <text evidence="10">Binds 2 Mn(2+) ions per subunit in a binuclear metal center.</text>
</comment>
<comment type="caution">
    <text evidence="13">The sequence shown here is derived from an EMBL/GenBank/DDBJ whole genome shotgun (WGS) entry which is preliminary data.</text>
</comment>
<dbReference type="EMBL" id="JABGBO010000004">
    <property type="protein sequence ID" value="NOL49444.1"/>
    <property type="molecule type" value="Genomic_DNA"/>
</dbReference>
<evidence type="ECO:0000256" key="5">
    <source>
        <dbReference type="ARBA" id="ARBA00022723"/>
    </source>
</evidence>
<dbReference type="AlphaFoldDB" id="A0A7Y4L9F3"/>
<sequence length="346" mass="38932">MSGLPTYTLSGMVYIASDIHLGPHIPLTNQTFFQFLKRAATEANALVLVGDVFNVWFGDDIAINSHEPWLQQSLSALRDCAKQIPVYLVHGNRDFLIGKQLCQSLGITLLPEQSLLHTDAGVILLSHGDELCTQDKAYMRFRRVLRMQWLQHLFLTLPFSWRRGIAHYLRNRSEQSHAITGQYPATPITEESLHSEQSHAIARQYPQVHNTLSSNSSRVETPLTEVQPITVATETPSSTSYTSYDIASETLVQIISEYPEIDFVIHGHTHRPAVHAIPKLDSKTRWRYVLSDWELDHGKAHWGFIAVNHGGIHVHSTMPLPATHHPTNDATSQTSPCHSLPSHDQL</sequence>
<keyword evidence="8 10" id="KW-0472">Membrane</keyword>
<dbReference type="SUPFAM" id="SSF56300">
    <property type="entry name" value="Metallo-dependent phosphatases"/>
    <property type="match status" value="1"/>
</dbReference>
<keyword evidence="7 10" id="KW-0443">Lipid metabolism</keyword>
<comment type="caution">
    <text evidence="10">Lacks conserved residue(s) required for the propagation of feature annotation.</text>
</comment>
<evidence type="ECO:0000256" key="6">
    <source>
        <dbReference type="ARBA" id="ARBA00022801"/>
    </source>
</evidence>
<evidence type="ECO:0000256" key="7">
    <source>
        <dbReference type="ARBA" id="ARBA00023098"/>
    </source>
</evidence>
<comment type="subcellular location">
    <subcellularLocation>
        <location evidence="10">Cell inner membrane</location>
        <topology evidence="10">Peripheral membrane protein</topology>
        <orientation evidence="10">Cytoplasmic side</orientation>
    </subcellularLocation>
</comment>
<feature type="binding site" evidence="10">
    <location>
        <position position="173"/>
    </location>
    <ligand>
        <name>substrate</name>
    </ligand>
</feature>
<dbReference type="PANTHER" id="PTHR34990">
    <property type="entry name" value="UDP-2,3-DIACYLGLUCOSAMINE HYDROLASE-RELATED"/>
    <property type="match status" value="1"/>
</dbReference>
<feature type="binding site" evidence="10">
    <location>
        <position position="20"/>
    </location>
    <ligand>
        <name>Mn(2+)</name>
        <dbReference type="ChEBI" id="CHEBI:29035"/>
        <label>1</label>
    </ligand>
</feature>
<comment type="catalytic activity">
    <reaction evidence="10">
        <text>UDP-2-N,3-O-bis[(3R)-3-hydroxytetradecanoyl]-alpha-D-glucosamine + H2O = 2-N,3-O-bis[(3R)-3-hydroxytetradecanoyl]-alpha-D-glucosaminyl 1-phosphate + UMP + 2 H(+)</text>
        <dbReference type="Rhea" id="RHEA:25213"/>
        <dbReference type="ChEBI" id="CHEBI:15377"/>
        <dbReference type="ChEBI" id="CHEBI:15378"/>
        <dbReference type="ChEBI" id="CHEBI:57865"/>
        <dbReference type="ChEBI" id="CHEBI:57957"/>
        <dbReference type="ChEBI" id="CHEBI:78847"/>
        <dbReference type="EC" id="3.6.1.54"/>
    </reaction>
</comment>
<keyword evidence="9 10" id="KW-0464">Manganese</keyword>
<evidence type="ECO:0000256" key="2">
    <source>
        <dbReference type="ARBA" id="ARBA00022516"/>
    </source>
</evidence>
<keyword evidence="5 10" id="KW-0479">Metal-binding</keyword>
<feature type="compositionally biased region" description="Polar residues" evidence="11">
    <location>
        <begin position="328"/>
        <end position="346"/>
    </location>
</feature>
<dbReference type="InterPro" id="IPR010138">
    <property type="entry name" value="UDP-diacylglucosamine_Hdrlase"/>
</dbReference>
<dbReference type="Proteomes" id="UP000541421">
    <property type="component" value="Unassembled WGS sequence"/>
</dbReference>
<dbReference type="InterPro" id="IPR004843">
    <property type="entry name" value="Calcineurin-like_PHP"/>
</dbReference>
<dbReference type="Gene3D" id="3.60.21.10">
    <property type="match status" value="1"/>
</dbReference>
<dbReference type="Pfam" id="PF00149">
    <property type="entry name" value="Metallophos"/>
    <property type="match status" value="1"/>
</dbReference>
<feature type="region of interest" description="Disordered" evidence="11">
    <location>
        <begin position="319"/>
        <end position="346"/>
    </location>
</feature>
<protein>
    <recommendedName>
        <fullName evidence="10">UDP-2,3-diacylglucosamine hydrolase</fullName>
        <ecNumber evidence="10">3.6.1.54</ecNumber>
    </recommendedName>
    <alternativeName>
        <fullName evidence="10">UDP-2,3-diacylglucosamine diphosphatase</fullName>
    </alternativeName>
</protein>
<organism evidence="13 14">
    <name type="scientific">Pelistega europaea</name>
    <dbReference type="NCBI Taxonomy" id="106147"/>
    <lineage>
        <taxon>Bacteria</taxon>
        <taxon>Pseudomonadati</taxon>
        <taxon>Pseudomonadota</taxon>
        <taxon>Betaproteobacteria</taxon>
        <taxon>Burkholderiales</taxon>
        <taxon>Alcaligenaceae</taxon>
        <taxon>Pelistega</taxon>
    </lineage>
</organism>
<evidence type="ECO:0000313" key="13">
    <source>
        <dbReference type="EMBL" id="NOL49444.1"/>
    </source>
</evidence>
<feature type="binding site" evidence="10">
    <location>
        <position position="268"/>
    </location>
    <ligand>
        <name>Mn(2+)</name>
        <dbReference type="ChEBI" id="CHEBI:29035"/>
        <label>2</label>
    </ligand>
</feature>
<dbReference type="GO" id="GO:0005737">
    <property type="term" value="C:cytoplasm"/>
    <property type="evidence" value="ECO:0007669"/>
    <property type="project" value="InterPro"/>
</dbReference>
<comment type="function">
    <text evidence="10">Hydrolyzes the pyrophosphate bond of UDP-2,3-diacylglucosamine to yield 2,3-diacylglucosamine 1-phosphate (lipid X) and UMP by catalyzing the attack of water at the alpha-P atom. Involved in the biosynthesis of lipid A, a phosphorylated glycolipid that anchors the lipopolysaccharide to the outer membrane of the cell.</text>
</comment>
<evidence type="ECO:0000256" key="1">
    <source>
        <dbReference type="ARBA" id="ARBA00022475"/>
    </source>
</evidence>
<evidence type="ECO:0000256" key="4">
    <source>
        <dbReference type="ARBA" id="ARBA00022556"/>
    </source>
</evidence>
<keyword evidence="2 10" id="KW-0444">Lipid biosynthesis</keyword>
<keyword evidence="1 10" id="KW-1003">Cell membrane</keyword>
<evidence type="ECO:0000256" key="9">
    <source>
        <dbReference type="ARBA" id="ARBA00023211"/>
    </source>
</evidence>
<evidence type="ECO:0000259" key="12">
    <source>
        <dbReference type="Pfam" id="PF00149"/>
    </source>
</evidence>
<keyword evidence="6 10" id="KW-0378">Hydrolase</keyword>
<proteinExistence type="inferred from homology"/>